<accession>A0A1U6GWF7</accession>
<organism evidence="1 2">
    <name type="scientific">Novosphingobium mathurense</name>
    <dbReference type="NCBI Taxonomy" id="428990"/>
    <lineage>
        <taxon>Bacteria</taxon>
        <taxon>Pseudomonadati</taxon>
        <taxon>Pseudomonadota</taxon>
        <taxon>Alphaproteobacteria</taxon>
        <taxon>Sphingomonadales</taxon>
        <taxon>Sphingomonadaceae</taxon>
        <taxon>Novosphingobium</taxon>
    </lineage>
</organism>
<keyword evidence="2" id="KW-1185">Reference proteome</keyword>
<sequence length="188" mass="20381">MRYRDPRRLNPRLRNPGSAVPKTCSGSVFFLGAATRGDQCHAVARSSRAASSNLDGLLSILKDLASSAMAVSRWAAATGTSNWSSSTSMSSSAGMSPAAQVFLFNSATSVERGTCLADLNDAEARTVEALFRVVRLLCQMAPIRILIHRDLRVDYSKPSKLKQYILQCSISEQIVRGRSVSLLTSNLR</sequence>
<dbReference type="Proteomes" id="UP000190989">
    <property type="component" value="Unassembled WGS sequence"/>
</dbReference>
<protein>
    <submittedName>
        <fullName evidence="1">Uncharacterized protein</fullName>
    </submittedName>
</protein>
<dbReference type="AlphaFoldDB" id="A0A1U6GWF7"/>
<gene>
    <name evidence="1" type="ORF">SAMN06295987_101696</name>
</gene>
<dbReference type="EMBL" id="FVZE01000001">
    <property type="protein sequence ID" value="SLJ87869.1"/>
    <property type="molecule type" value="Genomic_DNA"/>
</dbReference>
<reference evidence="2" key="1">
    <citation type="submission" date="2017-02" db="EMBL/GenBank/DDBJ databases">
        <authorList>
            <person name="Varghese N."/>
            <person name="Submissions S."/>
        </authorList>
    </citation>
    <scope>NUCLEOTIDE SEQUENCE [LARGE SCALE GENOMIC DNA]</scope>
    <source>
        <strain evidence="2">SM117</strain>
    </source>
</reference>
<name>A0A1U6GWF7_9SPHN</name>
<evidence type="ECO:0000313" key="1">
    <source>
        <dbReference type="EMBL" id="SLJ87869.1"/>
    </source>
</evidence>
<evidence type="ECO:0000313" key="2">
    <source>
        <dbReference type="Proteomes" id="UP000190989"/>
    </source>
</evidence>
<proteinExistence type="predicted"/>